<accession>A0ABS7ZTY7</accession>
<dbReference type="CDD" id="cd07067">
    <property type="entry name" value="HP_PGM_like"/>
    <property type="match status" value="1"/>
</dbReference>
<dbReference type="SMART" id="SM00855">
    <property type="entry name" value="PGAM"/>
    <property type="match status" value="1"/>
</dbReference>
<dbReference type="Proteomes" id="UP000714380">
    <property type="component" value="Unassembled WGS sequence"/>
</dbReference>
<dbReference type="Gene3D" id="3.40.50.1240">
    <property type="entry name" value="Phosphoglycerate mutase-like"/>
    <property type="match status" value="1"/>
</dbReference>
<keyword evidence="2" id="KW-1185">Reference proteome</keyword>
<comment type="caution">
    <text evidence="1">The sequence shown here is derived from an EMBL/GenBank/DDBJ whole genome shotgun (WGS) entry which is preliminary data.</text>
</comment>
<dbReference type="InterPro" id="IPR050275">
    <property type="entry name" value="PGM_Phosphatase"/>
</dbReference>
<dbReference type="InterPro" id="IPR029033">
    <property type="entry name" value="His_PPase_superfam"/>
</dbReference>
<sequence>MSTTRIDLIRHGEPEGGEVFRGRINPRLTDQGRWQFEQRVARAQGQWQRIISSPLDRCRESAEALADQLKLPLTVDERWIEIDFGEWENRPVSEVLRHHADDARRLWDDPLNFCAPGGEPVPVLQQRVLDGWQSLLAQYEGERLLVVSHGGVMRVLAQHLIQLAPAGMNRLAIPYAGLLRFRVDKSQWQGKTDLWTTLESMDGSELKQAQAS</sequence>
<gene>
    <name evidence="1" type="ORF">I9W95_16330</name>
</gene>
<dbReference type="PANTHER" id="PTHR48100:SF1">
    <property type="entry name" value="HISTIDINE PHOSPHATASE FAMILY PROTEIN-RELATED"/>
    <property type="match status" value="1"/>
</dbReference>
<name>A0ABS7ZTY7_9GAMM</name>
<dbReference type="InterPro" id="IPR013078">
    <property type="entry name" value="His_Pase_superF_clade-1"/>
</dbReference>
<dbReference type="PANTHER" id="PTHR48100">
    <property type="entry name" value="BROAD-SPECIFICITY PHOSPHATASE YOR283W-RELATED"/>
    <property type="match status" value="1"/>
</dbReference>
<reference evidence="1 2" key="1">
    <citation type="submission" date="2020-12" db="EMBL/GenBank/DDBJ databases">
        <title>Novel Thalassolituus-related marine hydrocarbonoclastic bacteria mediated algae-derived hydrocarbons mineralization in twilight zone of the northern South China Sea.</title>
        <authorList>
            <person name="Dong C."/>
        </authorList>
    </citation>
    <scope>NUCLEOTIDE SEQUENCE [LARGE SCALE GENOMIC DNA]</scope>
    <source>
        <strain evidence="1 2">IMCC1826</strain>
    </source>
</reference>
<evidence type="ECO:0000313" key="1">
    <source>
        <dbReference type="EMBL" id="MCA6065169.1"/>
    </source>
</evidence>
<organism evidence="1 2">
    <name type="scientific">Thalassolituus marinus</name>
    <dbReference type="NCBI Taxonomy" id="671053"/>
    <lineage>
        <taxon>Bacteria</taxon>
        <taxon>Pseudomonadati</taxon>
        <taxon>Pseudomonadota</taxon>
        <taxon>Gammaproteobacteria</taxon>
        <taxon>Oceanospirillales</taxon>
        <taxon>Oceanospirillaceae</taxon>
        <taxon>Thalassolituus</taxon>
    </lineage>
</organism>
<evidence type="ECO:0000313" key="2">
    <source>
        <dbReference type="Proteomes" id="UP000714380"/>
    </source>
</evidence>
<dbReference type="RefSeq" id="WP_225676847.1">
    <property type="nucleotide sequence ID" value="NZ_JAEDAH010000099.1"/>
</dbReference>
<dbReference type="PIRSF" id="PIRSF000709">
    <property type="entry name" value="6PFK_2-Ptase"/>
    <property type="match status" value="1"/>
</dbReference>
<dbReference type="Pfam" id="PF00300">
    <property type="entry name" value="His_Phos_1"/>
    <property type="match status" value="1"/>
</dbReference>
<proteinExistence type="predicted"/>
<dbReference type="SUPFAM" id="SSF53254">
    <property type="entry name" value="Phosphoglycerate mutase-like"/>
    <property type="match status" value="1"/>
</dbReference>
<dbReference type="EMBL" id="JAEDAH010000099">
    <property type="protein sequence ID" value="MCA6065169.1"/>
    <property type="molecule type" value="Genomic_DNA"/>
</dbReference>
<protein>
    <submittedName>
        <fullName evidence="1">Histidine phosphatase family protein</fullName>
    </submittedName>
</protein>